<dbReference type="PANTHER" id="PTHR30332">
    <property type="entry name" value="PROBABLE GENERAL SECRETION PATHWAY PROTEIN D"/>
    <property type="match status" value="1"/>
</dbReference>
<evidence type="ECO:0000256" key="7">
    <source>
        <dbReference type="ARBA" id="ARBA00022927"/>
    </source>
</evidence>
<evidence type="ECO:0000256" key="11">
    <source>
        <dbReference type="SAM" id="MobiDB-lite"/>
    </source>
</evidence>
<keyword evidence="6 12" id="KW-0732">Signal</keyword>
<organism evidence="16 17">
    <name type="scientific">Variovorax humicola</name>
    <dbReference type="NCBI Taxonomy" id="1769758"/>
    <lineage>
        <taxon>Bacteria</taxon>
        <taxon>Pseudomonadati</taxon>
        <taxon>Pseudomonadota</taxon>
        <taxon>Betaproteobacteria</taxon>
        <taxon>Burkholderiales</taxon>
        <taxon>Comamonadaceae</taxon>
        <taxon>Variovorax</taxon>
    </lineage>
</organism>
<dbReference type="RefSeq" id="WP_340361673.1">
    <property type="nucleotide sequence ID" value="NZ_JBBKZV010000001.1"/>
</dbReference>
<dbReference type="PRINTS" id="PR01032">
    <property type="entry name" value="PHAGEIV"/>
</dbReference>
<evidence type="ECO:0000259" key="13">
    <source>
        <dbReference type="Pfam" id="PF00263"/>
    </source>
</evidence>
<keyword evidence="17" id="KW-1185">Reference proteome</keyword>
<name>A0ABU8VSM4_9BURK</name>
<keyword evidence="7" id="KW-0653">Protein transport</keyword>
<evidence type="ECO:0000256" key="8">
    <source>
        <dbReference type="ARBA" id="ARBA00023136"/>
    </source>
</evidence>
<dbReference type="NCBIfam" id="TIGR02517">
    <property type="entry name" value="type_II_gspD"/>
    <property type="match status" value="1"/>
</dbReference>
<evidence type="ECO:0000256" key="5">
    <source>
        <dbReference type="ARBA" id="ARBA00022692"/>
    </source>
</evidence>
<dbReference type="PRINTS" id="PR00811">
    <property type="entry name" value="BCTERIALGSPD"/>
</dbReference>
<evidence type="ECO:0000259" key="14">
    <source>
        <dbReference type="Pfam" id="PF03958"/>
    </source>
</evidence>
<protein>
    <submittedName>
        <fullName evidence="16">Type II secretion system secretin GspD</fullName>
    </submittedName>
</protein>
<gene>
    <name evidence="16" type="primary">gspD</name>
    <name evidence="16" type="ORF">WKW80_01045</name>
</gene>
<feature type="domain" description="Type II/III secretion system secretin-like" evidence="13">
    <location>
        <begin position="502"/>
        <end position="669"/>
    </location>
</feature>
<dbReference type="Gene3D" id="3.30.1370.120">
    <property type="match status" value="3"/>
</dbReference>
<feature type="region of interest" description="Disordered" evidence="11">
    <location>
        <begin position="347"/>
        <end position="381"/>
    </location>
</feature>
<reference evidence="16 17" key="1">
    <citation type="submission" date="2024-03" db="EMBL/GenBank/DDBJ databases">
        <title>Novel species of the genus Variovorax.</title>
        <authorList>
            <person name="Liu Q."/>
            <person name="Xin Y.-H."/>
        </authorList>
    </citation>
    <scope>NUCLEOTIDE SEQUENCE [LARGE SCALE GENOMIC DNA]</scope>
    <source>
        <strain evidence="16 17">KACC 18501</strain>
    </source>
</reference>
<dbReference type="Pfam" id="PF03958">
    <property type="entry name" value="Secretin_N"/>
    <property type="match status" value="3"/>
</dbReference>
<keyword evidence="8" id="KW-0472">Membrane</keyword>
<dbReference type="EMBL" id="JBBKZV010000001">
    <property type="protein sequence ID" value="MEJ8820618.1"/>
    <property type="molecule type" value="Genomic_DNA"/>
</dbReference>
<dbReference type="PANTHER" id="PTHR30332:SF24">
    <property type="entry name" value="SECRETIN GSPD-RELATED"/>
    <property type="match status" value="1"/>
</dbReference>
<evidence type="ECO:0000256" key="6">
    <source>
        <dbReference type="ARBA" id="ARBA00022729"/>
    </source>
</evidence>
<keyword evidence="9" id="KW-0998">Cell outer membrane</keyword>
<evidence type="ECO:0000256" key="10">
    <source>
        <dbReference type="RuleBase" id="RU004004"/>
    </source>
</evidence>
<comment type="subcellular location">
    <subcellularLocation>
        <location evidence="1 10">Cell outer membrane</location>
    </subcellularLocation>
</comment>
<feature type="domain" description="NolW-like" evidence="14">
    <location>
        <begin position="148"/>
        <end position="207"/>
    </location>
</feature>
<evidence type="ECO:0000259" key="15">
    <source>
        <dbReference type="Pfam" id="PF21305"/>
    </source>
</evidence>
<comment type="caution">
    <text evidence="16">The sequence shown here is derived from an EMBL/GenBank/DDBJ whole genome shotgun (WGS) entry which is preliminary data.</text>
</comment>
<evidence type="ECO:0000256" key="12">
    <source>
        <dbReference type="SAM" id="SignalP"/>
    </source>
</evidence>
<evidence type="ECO:0000313" key="17">
    <source>
        <dbReference type="Proteomes" id="UP001363010"/>
    </source>
</evidence>
<dbReference type="Pfam" id="PF21305">
    <property type="entry name" value="type_II_gspD_N0"/>
    <property type="match status" value="1"/>
</dbReference>
<evidence type="ECO:0000256" key="4">
    <source>
        <dbReference type="ARBA" id="ARBA00022452"/>
    </source>
</evidence>
<keyword evidence="4" id="KW-1134">Transmembrane beta strand</keyword>
<dbReference type="Proteomes" id="UP001363010">
    <property type="component" value="Unassembled WGS sequence"/>
</dbReference>
<dbReference type="InterPro" id="IPR001775">
    <property type="entry name" value="GspD/PilQ"/>
</dbReference>
<dbReference type="Pfam" id="PF00263">
    <property type="entry name" value="Secretin"/>
    <property type="match status" value="1"/>
</dbReference>
<feature type="chain" id="PRO_5046867304" evidence="12">
    <location>
        <begin position="32"/>
        <end position="768"/>
    </location>
</feature>
<evidence type="ECO:0000256" key="1">
    <source>
        <dbReference type="ARBA" id="ARBA00004442"/>
    </source>
</evidence>
<dbReference type="PROSITE" id="PS51257">
    <property type="entry name" value="PROKAR_LIPOPROTEIN"/>
    <property type="match status" value="1"/>
</dbReference>
<feature type="domain" description="NolW-like" evidence="14">
    <location>
        <begin position="212"/>
        <end position="293"/>
    </location>
</feature>
<evidence type="ECO:0000313" key="16">
    <source>
        <dbReference type="EMBL" id="MEJ8820618.1"/>
    </source>
</evidence>
<evidence type="ECO:0000256" key="3">
    <source>
        <dbReference type="ARBA" id="ARBA00022448"/>
    </source>
</evidence>
<evidence type="ECO:0000256" key="9">
    <source>
        <dbReference type="ARBA" id="ARBA00023237"/>
    </source>
</evidence>
<dbReference type="InterPro" id="IPR005644">
    <property type="entry name" value="NolW-like"/>
</dbReference>
<comment type="similarity">
    <text evidence="2">Belongs to the bacterial secretin family. GSP D subfamily.</text>
</comment>
<keyword evidence="5" id="KW-0812">Transmembrane</keyword>
<dbReference type="InterPro" id="IPR013356">
    <property type="entry name" value="T2SS_GspD"/>
</dbReference>
<sequence length="768" mass="80216">MKHPLRHGARIGIVALAAHLLFAGCIPTAFAQPSPQNPDAPRRGEPITLNFTNAEIESVARTMAVVTGRDVVVDPRVKGTITLQTDRAIAPATAFNQFAAALRLQGFAVVETEGLYKVVPEADAKLLSTNVTTSTGATARAGGSAIITQVFRLNYESPNNLLPVLRPLIPPNNTINVNAGNNSLVITDYADNMRRIARIIAALDVPNASDIEVIPLKHSVATDLAPLVTRLIEGGSTAAGGVAGAVGTPGGTDPSFRTALIAEPRSNSLILRAANPARAQLVRTLVDRLDREPIDSGNGAAGNIYVVYLKNADAVKLAVTLRAAIATEARGGPGGLTGAGAAALNAGTSTAASPQQGATPATSPLNNANQPSTGGQIQADPATNSLIITASEPQYRQMRAVIDRLDGRRAQVMIEALIVEVNATRAAQFGVQWQSALGQKGDTNVGVIGTNSSLAGANILALTTAIANKTPAALNTLSAGLNFGVAHMTAGQYILGFIASFLASDGAGNVLSTPNLLTLDNEEAKIVVGQNVPFPTGSYASTNGNTSTVNPFTTVERKDVGLTMRVRPTINENGTIKLAVFQEVSSVAPGTEAAPNGPTTNKRSIESNVLIEDGSIVMLGGMLQDDYSTNTDKVPLAGDIPILGSLFKSEKRSRNKTNLMVFLRPVVMRDGAAVDAFSADRYNTIRSLQQNNQPERSFPLDSVSQSAILPPIGATTPTPELPPDRRIEGTRLVPQPLMPYDNGRRLDGGPLRGALPPTADPATARELP</sequence>
<feature type="region of interest" description="Disordered" evidence="11">
    <location>
        <begin position="710"/>
        <end position="768"/>
    </location>
</feature>
<feature type="signal peptide" evidence="12">
    <location>
        <begin position="1"/>
        <end position="31"/>
    </location>
</feature>
<accession>A0ABU8VSM4</accession>
<evidence type="ECO:0000256" key="2">
    <source>
        <dbReference type="ARBA" id="ARBA00006980"/>
    </source>
</evidence>
<dbReference type="InterPro" id="IPR050810">
    <property type="entry name" value="Bact_Secretion_Sys_Channel"/>
</dbReference>
<feature type="compositionally biased region" description="Polar residues" evidence="11">
    <location>
        <begin position="354"/>
        <end position="381"/>
    </location>
</feature>
<feature type="domain" description="NolW-like" evidence="14">
    <location>
        <begin position="306"/>
        <end position="411"/>
    </location>
</feature>
<feature type="domain" description="GspD-like N0" evidence="15">
    <location>
        <begin position="49"/>
        <end position="118"/>
    </location>
</feature>
<proteinExistence type="inferred from homology"/>
<keyword evidence="3 10" id="KW-0813">Transport</keyword>
<dbReference type="InterPro" id="IPR004846">
    <property type="entry name" value="T2SS/T3SS_dom"/>
</dbReference>
<dbReference type="InterPro" id="IPR049371">
    <property type="entry name" value="GspD-like_N0"/>
</dbReference>
<dbReference type="InterPro" id="IPR038591">
    <property type="entry name" value="NolW-like_sf"/>
</dbReference>